<dbReference type="EMBL" id="RXHU01000022">
    <property type="protein sequence ID" value="RTE10269.1"/>
    <property type="molecule type" value="Genomic_DNA"/>
</dbReference>
<dbReference type="AlphaFoldDB" id="A0A430JGW2"/>
<gene>
    <name evidence="4" type="ORF">EJQ19_08910</name>
</gene>
<sequence>MRIRFDLFPGGKSKALTLSYDDGREFDREMVRILNRYGIRATFHLNSGFLGKPGYLERSEVKELFSGHEVSGHTVNHPFLNMSPKERIADEILQDRSALEQLAEYPVKGLSFPYGAWNKEVVALLPALGVEYARTTNHHGGFHMPDDFLLWSPTCHHRDMLEFGQKFIDDQPRHPRLSLLYVWGHSYEFNNNNNWDQLEQFGERIGRRPDVWYATNIEIVLYMTALRQLRFAVSGEWVHNASALSVWLSVEGQAVEIQPGETKRLVV</sequence>
<dbReference type="CDD" id="cd10967">
    <property type="entry name" value="CE4_GLA_like_6s"/>
    <property type="match status" value="1"/>
</dbReference>
<dbReference type="OrthoDB" id="43281at2"/>
<proteinExistence type="predicted"/>
<dbReference type="RefSeq" id="WP_126140851.1">
    <property type="nucleotide sequence ID" value="NZ_RXHU01000022.1"/>
</dbReference>
<evidence type="ECO:0000259" key="3">
    <source>
        <dbReference type="PROSITE" id="PS51677"/>
    </source>
</evidence>
<dbReference type="PANTHER" id="PTHR34216:SF3">
    <property type="entry name" value="POLY-BETA-1,6-N-ACETYL-D-GLUCOSAMINE N-DEACETYLASE"/>
    <property type="match status" value="1"/>
</dbReference>
<comment type="caution">
    <text evidence="4">The sequence shown here is derived from an EMBL/GenBank/DDBJ whole genome shotgun (WGS) entry which is preliminary data.</text>
</comment>
<keyword evidence="5" id="KW-1185">Reference proteome</keyword>
<comment type="subcellular location">
    <subcellularLocation>
        <location evidence="1">Secreted</location>
    </subcellularLocation>
</comment>
<evidence type="ECO:0000313" key="4">
    <source>
        <dbReference type="EMBL" id="RTE10269.1"/>
    </source>
</evidence>
<accession>A0A430JGW2</accession>
<organism evidence="4 5">
    <name type="scientific">Paenibacillus whitsoniae</name>
    <dbReference type="NCBI Taxonomy" id="2496558"/>
    <lineage>
        <taxon>Bacteria</taxon>
        <taxon>Bacillati</taxon>
        <taxon>Bacillota</taxon>
        <taxon>Bacilli</taxon>
        <taxon>Bacillales</taxon>
        <taxon>Paenibacillaceae</taxon>
        <taxon>Paenibacillus</taxon>
    </lineage>
</organism>
<dbReference type="SUPFAM" id="SSF88713">
    <property type="entry name" value="Glycoside hydrolase/deacetylase"/>
    <property type="match status" value="1"/>
</dbReference>
<evidence type="ECO:0000256" key="1">
    <source>
        <dbReference type="ARBA" id="ARBA00004613"/>
    </source>
</evidence>
<dbReference type="GO" id="GO:0005576">
    <property type="term" value="C:extracellular region"/>
    <property type="evidence" value="ECO:0007669"/>
    <property type="project" value="UniProtKB-SubCell"/>
</dbReference>
<dbReference type="GO" id="GO:0016810">
    <property type="term" value="F:hydrolase activity, acting on carbon-nitrogen (but not peptide) bonds"/>
    <property type="evidence" value="ECO:0007669"/>
    <property type="project" value="InterPro"/>
</dbReference>
<dbReference type="Pfam" id="PF01522">
    <property type="entry name" value="Polysacc_deac_1"/>
    <property type="match status" value="1"/>
</dbReference>
<keyword evidence="2" id="KW-0732">Signal</keyword>
<dbReference type="InterPro" id="IPR002509">
    <property type="entry name" value="NODB_dom"/>
</dbReference>
<dbReference type="InterPro" id="IPR011330">
    <property type="entry name" value="Glyco_hydro/deAcase_b/a-brl"/>
</dbReference>
<dbReference type="PROSITE" id="PS51677">
    <property type="entry name" value="NODB"/>
    <property type="match status" value="1"/>
</dbReference>
<protein>
    <submittedName>
        <fullName evidence="4">Polysaccharide deacetylase</fullName>
    </submittedName>
</protein>
<dbReference type="Gene3D" id="3.20.20.370">
    <property type="entry name" value="Glycoside hydrolase/deacetylase"/>
    <property type="match status" value="1"/>
</dbReference>
<evidence type="ECO:0000256" key="2">
    <source>
        <dbReference type="ARBA" id="ARBA00022729"/>
    </source>
</evidence>
<dbReference type="InterPro" id="IPR051398">
    <property type="entry name" value="Polysacch_Deacetylase"/>
</dbReference>
<name>A0A430JGW2_9BACL</name>
<dbReference type="PANTHER" id="PTHR34216">
    <property type="match status" value="1"/>
</dbReference>
<dbReference type="GO" id="GO:0005975">
    <property type="term" value="P:carbohydrate metabolic process"/>
    <property type="evidence" value="ECO:0007669"/>
    <property type="project" value="InterPro"/>
</dbReference>
<dbReference type="Proteomes" id="UP000276128">
    <property type="component" value="Unassembled WGS sequence"/>
</dbReference>
<feature type="domain" description="NodB homology" evidence="3">
    <location>
        <begin position="12"/>
        <end position="267"/>
    </location>
</feature>
<reference evidence="4 5" key="1">
    <citation type="submission" date="2018-12" db="EMBL/GenBank/DDBJ databases">
        <title>Bacillus ochoae sp. nov., Paenibacillus whitsoniae sp. nov., Paenibacillus spiritus sp. nov. Isolated from the Mars Exploration Rover during spacecraft assembly.</title>
        <authorList>
            <person name="Seuylemezian A."/>
            <person name="Vaishampayan P."/>
        </authorList>
    </citation>
    <scope>NUCLEOTIDE SEQUENCE [LARGE SCALE GENOMIC DNA]</scope>
    <source>
        <strain evidence="4 5">MER 54</strain>
    </source>
</reference>
<evidence type="ECO:0000313" key="5">
    <source>
        <dbReference type="Proteomes" id="UP000276128"/>
    </source>
</evidence>